<evidence type="ECO:0000313" key="3">
    <source>
        <dbReference type="Proteomes" id="UP001523392"/>
    </source>
</evidence>
<name>A0ABT1D458_9PROT</name>
<protein>
    <submittedName>
        <fullName evidence="2">RES domain-containing protein</fullName>
    </submittedName>
</protein>
<feature type="domain" description="RES" evidence="1">
    <location>
        <begin position="217"/>
        <end position="368"/>
    </location>
</feature>
<gene>
    <name evidence="2" type="ORF">JYK14_07760</name>
</gene>
<dbReference type="RefSeq" id="WP_252952674.1">
    <property type="nucleotide sequence ID" value="NZ_JAFIRR010000045.1"/>
</dbReference>
<comment type="caution">
    <text evidence="2">The sequence shown here is derived from an EMBL/GenBank/DDBJ whole genome shotgun (WGS) entry which is preliminary data.</text>
</comment>
<dbReference type="InterPro" id="IPR014914">
    <property type="entry name" value="RES_dom"/>
</dbReference>
<dbReference type="InterPro" id="IPR041206">
    <property type="entry name" value="HEPN/RES_NTD1"/>
</dbReference>
<dbReference type="Pfam" id="PF08808">
    <property type="entry name" value="RES"/>
    <property type="match status" value="1"/>
</dbReference>
<keyword evidence="3" id="KW-1185">Reference proteome</keyword>
<dbReference type="Proteomes" id="UP001523392">
    <property type="component" value="Unassembled WGS sequence"/>
</dbReference>
<dbReference type="SMART" id="SM00953">
    <property type="entry name" value="RES"/>
    <property type="match status" value="1"/>
</dbReference>
<organism evidence="2 3">
    <name type="scientific">Siccirubricoccus soli</name>
    <dbReference type="NCBI Taxonomy" id="2899147"/>
    <lineage>
        <taxon>Bacteria</taxon>
        <taxon>Pseudomonadati</taxon>
        <taxon>Pseudomonadota</taxon>
        <taxon>Alphaproteobacteria</taxon>
        <taxon>Acetobacterales</taxon>
        <taxon>Roseomonadaceae</taxon>
        <taxon>Siccirubricoccus</taxon>
    </lineage>
</organism>
<accession>A0ABT1D458</accession>
<proteinExistence type="predicted"/>
<dbReference type="EMBL" id="JAFIRR010000045">
    <property type="protein sequence ID" value="MCO6416065.1"/>
    <property type="molecule type" value="Genomic_DNA"/>
</dbReference>
<evidence type="ECO:0000259" key="1">
    <source>
        <dbReference type="SMART" id="SM00953"/>
    </source>
</evidence>
<evidence type="ECO:0000313" key="2">
    <source>
        <dbReference type="EMBL" id="MCO6416065.1"/>
    </source>
</evidence>
<sequence length="394" mass="44900">MSLVDPECFLRFHGSEQPVCARCFEDDDLRKVIKAHGGPRGCDYCGRKDAATIPLGEIAAYIQERMGKFYGKAVDQLPYESREGGYQGWHTDTYDLLFETIGLDLPRDGDNRLREDLVGELEDDVWCEYDWLVLEPDDSLRSSWGRFCSVVKHSRRFFFHNIDSGKDRDPDTRSPLEFLSEVCGLVERQRLIRTERKGYKLFRARPRKARERHTTAAALGPPPPEYALQSNRMNPPGIPMFYGAENAALATAETREKLVSVGTFETKRPIRLLDLADLPPVPGFFSETHRMDRLTMGFLHQFARIIVQPVPRNDRVHVDYIPTQVFTEFLRDYPFRGGRIDGLRYRSATGKKGANVVLFAGPKEVEGATGDDEFGTPPKTWLRLASVRHKSLSP</sequence>
<reference evidence="2 3" key="1">
    <citation type="submission" date="2021-12" db="EMBL/GenBank/DDBJ databases">
        <title>Siccirubricoccus leaddurans sp. nov., a high concentration Zn2+ tolerance bacterium.</title>
        <authorList>
            <person name="Cao Y."/>
        </authorList>
    </citation>
    <scope>NUCLEOTIDE SEQUENCE [LARGE SCALE GENOMIC DNA]</scope>
    <source>
        <strain evidence="2 3">KC 17139</strain>
    </source>
</reference>
<dbReference type="Pfam" id="PF18870">
    <property type="entry name" value="HEPN_RES_NTD1"/>
    <property type="match status" value="1"/>
</dbReference>